<proteinExistence type="predicted"/>
<protein>
    <submittedName>
        <fullName evidence="1">Uncharacterized protein</fullName>
    </submittedName>
</protein>
<organism evidence="1 2">
    <name type="scientific">Trichothecium roseum</name>
    <dbReference type="NCBI Taxonomy" id="47278"/>
    <lineage>
        <taxon>Eukaryota</taxon>
        <taxon>Fungi</taxon>
        <taxon>Dikarya</taxon>
        <taxon>Ascomycota</taxon>
        <taxon>Pezizomycotina</taxon>
        <taxon>Sordariomycetes</taxon>
        <taxon>Hypocreomycetidae</taxon>
        <taxon>Hypocreales</taxon>
        <taxon>Hypocreales incertae sedis</taxon>
        <taxon>Trichothecium</taxon>
    </lineage>
</organism>
<name>A0ACC0UZV7_9HYPO</name>
<accession>A0ACC0UZV7</accession>
<dbReference type="EMBL" id="CM047944">
    <property type="protein sequence ID" value="KAI9899208.1"/>
    <property type="molecule type" value="Genomic_DNA"/>
</dbReference>
<evidence type="ECO:0000313" key="1">
    <source>
        <dbReference type="EMBL" id="KAI9899208.1"/>
    </source>
</evidence>
<comment type="caution">
    <text evidence="1">The sequence shown here is derived from an EMBL/GenBank/DDBJ whole genome shotgun (WGS) entry which is preliminary data.</text>
</comment>
<gene>
    <name evidence="1" type="ORF">N3K66_005669</name>
</gene>
<keyword evidence="2" id="KW-1185">Reference proteome</keyword>
<evidence type="ECO:0000313" key="2">
    <source>
        <dbReference type="Proteomes" id="UP001163324"/>
    </source>
</evidence>
<reference evidence="1" key="1">
    <citation type="submission" date="2022-10" db="EMBL/GenBank/DDBJ databases">
        <title>Complete Genome of Trichothecium roseum strain YXFP-22015, a Plant Pathogen Isolated from Citrus.</title>
        <authorList>
            <person name="Wang Y."/>
            <person name="Zhu L."/>
        </authorList>
    </citation>
    <scope>NUCLEOTIDE SEQUENCE</scope>
    <source>
        <strain evidence="1">YXFP-22015</strain>
    </source>
</reference>
<dbReference type="Proteomes" id="UP001163324">
    <property type="component" value="Chromosome 5"/>
</dbReference>
<sequence length="801" mass="90301">MPGKKRMNKSKRVANKSVSRKESMAPSQFHESSGPPGPSGTPGSLKPPKRKNHRSRGKQKAQDPNKVSPPGTEGSKKPASSSAVYGPLESKARLDSQGFDNRVTSLSPSQYVAIWFKMADRTMAKPSRSDFVSASPSSQITIPGKAQHRRVTQATVCLRDEFCLEKFKYHALHSVERSSSSLALFSALKTTPLGTLVAEQLFADGMRTGRDFGLSSYETWIAIAQNCNVWDYPAAVFKFEGKSGVYLMTSLECNMRHFVFDELSDPLHEDPANVVKAWADNARNKELALFKRIHDGHVDYMEHGRIINPEVTKAVQHVPDAVRAIRLLSRTTDVYIQRKIPRISNRSEPYQMRFTHAGESLLSMPLKGLHHVTMIGVYNCPMMHYGDVLVMLDLIHEVNQERRALQLPYITAIDFAPNYEVGMPYANERFEATYGLLWGYEDRDVVQRGFYMILMKAFLKSKAMGIKLLFDEGKAFRNFLFRVPNIPLGVPCFLDALYRYSNVATRANENLRKRAIYDLLKPVRLGNVSIDRDVAEKRCDEEIRKPHLDCTSCGYRTFEDLFSQAPSAIRGANRVCAGCILQQLLDTESDHMKTRKREHLAALFPEWKPFAYSEGAPFENWSRALVSLPRTEHARPTPHLAGTGLHVIQHQAGHRAGLARDAKILEISVQNLPKLQDMTMSSEENEARWAEFNDRCMGLDILHATVNMLVDAAESGEIPRHSARFEQFVGLVKYGKWCHVDEKQPPKHQGSHNATCHDFASAKEVQTALQQTGFQAGPPGFRVPSQRDRPKQAPGPNYSYW</sequence>